<feature type="domain" description="Histidine kinase" evidence="14">
    <location>
        <begin position="445"/>
        <end position="673"/>
    </location>
</feature>
<dbReference type="Pfam" id="PF03924">
    <property type="entry name" value="CHASE"/>
    <property type="match status" value="1"/>
</dbReference>
<feature type="domain" description="CHASE" evidence="16">
    <location>
        <begin position="103"/>
        <end position="253"/>
    </location>
</feature>
<dbReference type="PRINTS" id="PR00344">
    <property type="entry name" value="BCTRLSENSOR"/>
</dbReference>
<dbReference type="SUPFAM" id="SSF55785">
    <property type="entry name" value="PYP-like sensor domain (PAS domain)"/>
    <property type="match status" value="1"/>
</dbReference>
<dbReference type="Gene3D" id="1.10.287.130">
    <property type="match status" value="1"/>
</dbReference>
<dbReference type="InterPro" id="IPR005467">
    <property type="entry name" value="His_kinase_dom"/>
</dbReference>
<comment type="subcellular location">
    <subcellularLocation>
        <location evidence="2">Membrane</location>
    </subcellularLocation>
</comment>
<dbReference type="OrthoDB" id="9796100at2"/>
<name>A0A0P1GMD5_9RHOB</name>
<protein>
    <recommendedName>
        <fullName evidence="3">histidine kinase</fullName>
        <ecNumber evidence="3">2.7.13.3</ecNumber>
    </recommendedName>
</protein>
<evidence type="ECO:0000256" key="2">
    <source>
        <dbReference type="ARBA" id="ARBA00004370"/>
    </source>
</evidence>
<dbReference type="PROSITE" id="PS50109">
    <property type="entry name" value="HIS_KIN"/>
    <property type="match status" value="1"/>
</dbReference>
<dbReference type="AlphaFoldDB" id="A0A0P1GMD5"/>
<dbReference type="InterPro" id="IPR001789">
    <property type="entry name" value="Sig_transdc_resp-reg_receiver"/>
</dbReference>
<reference evidence="17 18" key="1">
    <citation type="submission" date="2015-09" db="EMBL/GenBank/DDBJ databases">
        <authorList>
            <consortium name="Swine Surveillance"/>
        </authorList>
    </citation>
    <scope>NUCLEOTIDE SEQUENCE [LARGE SCALE GENOMIC DNA]</scope>
    <source>
        <strain evidence="17 18">CECT 8383</strain>
    </source>
</reference>
<dbReference type="SMART" id="SM00387">
    <property type="entry name" value="HATPase_c"/>
    <property type="match status" value="1"/>
</dbReference>
<dbReference type="InterPro" id="IPR004358">
    <property type="entry name" value="Sig_transdc_His_kin-like_C"/>
</dbReference>
<dbReference type="SUPFAM" id="SSF47384">
    <property type="entry name" value="Homodimeric domain of signal transducing histidine kinase"/>
    <property type="match status" value="1"/>
</dbReference>
<dbReference type="SMART" id="SM00388">
    <property type="entry name" value="HisKA"/>
    <property type="match status" value="1"/>
</dbReference>
<dbReference type="SMART" id="SM01079">
    <property type="entry name" value="CHASE"/>
    <property type="match status" value="1"/>
</dbReference>
<dbReference type="EMBL" id="CYSF01000005">
    <property type="protein sequence ID" value="CUH83602.1"/>
    <property type="molecule type" value="Genomic_DNA"/>
</dbReference>
<dbReference type="SMART" id="SM00448">
    <property type="entry name" value="REC"/>
    <property type="match status" value="1"/>
</dbReference>
<keyword evidence="12" id="KW-0472">Membrane</keyword>
<dbReference type="Gene3D" id="3.30.565.10">
    <property type="entry name" value="Histidine kinase-like ATPase, C-terminal domain"/>
    <property type="match status" value="1"/>
</dbReference>
<dbReference type="InterPro" id="IPR003661">
    <property type="entry name" value="HisK_dim/P_dom"/>
</dbReference>
<dbReference type="Gene3D" id="3.30.450.350">
    <property type="entry name" value="CHASE domain"/>
    <property type="match status" value="1"/>
</dbReference>
<keyword evidence="7" id="KW-0547">Nucleotide-binding</keyword>
<dbReference type="InterPro" id="IPR003594">
    <property type="entry name" value="HATPase_dom"/>
</dbReference>
<evidence type="ECO:0000256" key="13">
    <source>
        <dbReference type="PROSITE-ProRule" id="PRU00169"/>
    </source>
</evidence>
<dbReference type="RefSeq" id="WP_058317751.1">
    <property type="nucleotide sequence ID" value="NZ_CYSF01000005.1"/>
</dbReference>
<evidence type="ECO:0000256" key="7">
    <source>
        <dbReference type="ARBA" id="ARBA00022741"/>
    </source>
</evidence>
<dbReference type="GO" id="GO:0000155">
    <property type="term" value="F:phosphorelay sensor kinase activity"/>
    <property type="evidence" value="ECO:0007669"/>
    <property type="project" value="InterPro"/>
</dbReference>
<comment type="catalytic activity">
    <reaction evidence="1">
        <text>ATP + protein L-histidine = ADP + protein N-phospho-L-histidine.</text>
        <dbReference type="EC" id="2.7.13.3"/>
    </reaction>
</comment>
<evidence type="ECO:0000256" key="11">
    <source>
        <dbReference type="ARBA" id="ARBA00023012"/>
    </source>
</evidence>
<dbReference type="PANTHER" id="PTHR43065:SF46">
    <property type="entry name" value="C4-DICARBOXYLATE TRANSPORT SENSOR PROTEIN DCTB"/>
    <property type="match status" value="1"/>
</dbReference>
<evidence type="ECO:0000259" key="15">
    <source>
        <dbReference type="PROSITE" id="PS50110"/>
    </source>
</evidence>
<accession>A0A0P1GMD5</accession>
<evidence type="ECO:0000259" key="14">
    <source>
        <dbReference type="PROSITE" id="PS50109"/>
    </source>
</evidence>
<dbReference type="STRING" id="340021.TM5383_00794"/>
<sequence>MLKRALSNYFPFVVAVVAVATLAIALQRQTDVVNASALRTSVQAEVDVVSARLQSQVESSVLITRGIASLLSRGRDISQAEFSQLVSNVTRGRSDVINVAWAPDLVITRVHPVEPNRAAIGLDYRNIPAQLAAIEKVRDTGQIAFVGPIDLVQGGKGFILRIPVYSRTEDILQFRGILSTVFDLNAFLDRAGMMGVEQPLNLTLANLDNSGAIAAIAYGDRSVIDDQPIEANFDFTGSHWRLYATPEEGWDSATEERIYQILRLLIVCLFVLGPLYLLNRMALARKEMITDMQTANRRLDSFTNNFPGVFFTYMQRSDTPDRVTFATDGTRDIWGVSKEQLYEDPSPMWRGASMETREELRKVMESARRTGTTWRLIWEHTGPNGDERWLEGWGHPYLSTEGVLRWDCFVMDITDQKKRDIEFEFQANVVRQAQKQESIGQLTGGMAHDFNNMLAVIRGNLEMLEDDLADELSPDDERMDFIRGSILAAEQGNDLTRKMLSFARRAPLNPEVIQLNTVVQELEGWSGRTFPANITLTTHLAEGLPPVLLDRSSTSSALLNLMVNARDAMPNGGTLTLSTRVVTLATDQNRHLSQNLGAGQYVVLSVSDTGDGIKPDHLAKIFEPFYTTKAPGAGSGLGLSMVQGFVAQSGGAIDIQSTLGEGTVIDLYFPPAELGRTSFASTIKVEEETSSTGLHILLAEDHKDVRLMLERSLTRMGHKVTAAETGDMAMQLFEKNPGFDLLVTDIVMPGLLQGTDLVREIRKRVADFPVIVLTGYTDLPLNDGSILRPEDIRLNKPVARASLERALTLTAHRARPS</sequence>
<keyword evidence="10" id="KW-1133">Transmembrane helix</keyword>
<dbReference type="CDD" id="cd00130">
    <property type="entry name" value="PAS"/>
    <property type="match status" value="1"/>
</dbReference>
<dbReference type="InterPro" id="IPR036097">
    <property type="entry name" value="HisK_dim/P_sf"/>
</dbReference>
<feature type="domain" description="Response regulatory" evidence="15">
    <location>
        <begin position="695"/>
        <end position="811"/>
    </location>
</feature>
<dbReference type="Pfam" id="PF00512">
    <property type="entry name" value="HisKA"/>
    <property type="match status" value="1"/>
</dbReference>
<dbReference type="InterPro" id="IPR000014">
    <property type="entry name" value="PAS"/>
</dbReference>
<evidence type="ECO:0000256" key="9">
    <source>
        <dbReference type="ARBA" id="ARBA00022840"/>
    </source>
</evidence>
<evidence type="ECO:0000313" key="17">
    <source>
        <dbReference type="EMBL" id="CUH83602.1"/>
    </source>
</evidence>
<evidence type="ECO:0000313" key="18">
    <source>
        <dbReference type="Proteomes" id="UP000051681"/>
    </source>
</evidence>
<keyword evidence="5" id="KW-0808">Transferase</keyword>
<dbReference type="Pfam" id="PF02518">
    <property type="entry name" value="HATPase_c"/>
    <property type="match status" value="1"/>
</dbReference>
<dbReference type="EC" id="2.7.13.3" evidence="3"/>
<dbReference type="SUPFAM" id="SSF55874">
    <property type="entry name" value="ATPase domain of HSP90 chaperone/DNA topoisomerase II/histidine kinase"/>
    <property type="match status" value="1"/>
</dbReference>
<dbReference type="GO" id="GO:0005524">
    <property type="term" value="F:ATP binding"/>
    <property type="evidence" value="ECO:0007669"/>
    <property type="project" value="UniProtKB-KW"/>
</dbReference>
<keyword evidence="6" id="KW-0812">Transmembrane</keyword>
<dbReference type="PANTHER" id="PTHR43065">
    <property type="entry name" value="SENSOR HISTIDINE KINASE"/>
    <property type="match status" value="1"/>
</dbReference>
<dbReference type="PROSITE" id="PS50110">
    <property type="entry name" value="RESPONSE_REGULATORY"/>
    <property type="match status" value="1"/>
</dbReference>
<dbReference type="GO" id="GO:0016020">
    <property type="term" value="C:membrane"/>
    <property type="evidence" value="ECO:0007669"/>
    <property type="project" value="UniProtKB-SubCell"/>
</dbReference>
<dbReference type="Gene3D" id="3.40.50.2300">
    <property type="match status" value="1"/>
</dbReference>
<evidence type="ECO:0000256" key="12">
    <source>
        <dbReference type="ARBA" id="ARBA00023136"/>
    </source>
</evidence>
<evidence type="ECO:0000256" key="8">
    <source>
        <dbReference type="ARBA" id="ARBA00022777"/>
    </source>
</evidence>
<evidence type="ECO:0000256" key="5">
    <source>
        <dbReference type="ARBA" id="ARBA00022679"/>
    </source>
</evidence>
<keyword evidence="4 13" id="KW-0597">Phosphoprotein</keyword>
<feature type="modified residue" description="4-aspartylphosphate" evidence="13">
    <location>
        <position position="745"/>
    </location>
</feature>
<dbReference type="InterPro" id="IPR006189">
    <property type="entry name" value="CHASE_dom"/>
</dbReference>
<dbReference type="InterPro" id="IPR035965">
    <property type="entry name" value="PAS-like_dom_sf"/>
</dbReference>
<dbReference type="Gene3D" id="3.30.450.20">
    <property type="entry name" value="PAS domain"/>
    <property type="match status" value="1"/>
</dbReference>
<dbReference type="Pfam" id="PF00072">
    <property type="entry name" value="Response_reg"/>
    <property type="match status" value="1"/>
</dbReference>
<evidence type="ECO:0000256" key="3">
    <source>
        <dbReference type="ARBA" id="ARBA00012438"/>
    </source>
</evidence>
<dbReference type="SUPFAM" id="SSF52172">
    <property type="entry name" value="CheY-like"/>
    <property type="match status" value="1"/>
</dbReference>
<keyword evidence="8" id="KW-0418">Kinase</keyword>
<dbReference type="CDD" id="cd00082">
    <property type="entry name" value="HisKA"/>
    <property type="match status" value="1"/>
</dbReference>
<evidence type="ECO:0000256" key="6">
    <source>
        <dbReference type="ARBA" id="ARBA00022692"/>
    </source>
</evidence>
<evidence type="ECO:0000256" key="4">
    <source>
        <dbReference type="ARBA" id="ARBA00022553"/>
    </source>
</evidence>
<keyword evidence="11" id="KW-0902">Two-component regulatory system</keyword>
<dbReference type="PROSITE" id="PS50839">
    <property type="entry name" value="CHASE"/>
    <property type="match status" value="1"/>
</dbReference>
<evidence type="ECO:0000256" key="1">
    <source>
        <dbReference type="ARBA" id="ARBA00000085"/>
    </source>
</evidence>
<keyword evidence="9" id="KW-0067">ATP-binding</keyword>
<proteinExistence type="predicted"/>
<gene>
    <name evidence="17" type="ORF">TM5383_00794</name>
</gene>
<dbReference type="InterPro" id="IPR036890">
    <property type="entry name" value="HATPase_C_sf"/>
</dbReference>
<keyword evidence="18" id="KW-1185">Reference proteome</keyword>
<dbReference type="InterPro" id="IPR042240">
    <property type="entry name" value="CHASE_sf"/>
</dbReference>
<dbReference type="InterPro" id="IPR011006">
    <property type="entry name" value="CheY-like_superfamily"/>
</dbReference>
<evidence type="ECO:0000259" key="16">
    <source>
        <dbReference type="PROSITE" id="PS50839"/>
    </source>
</evidence>
<organism evidence="17 18">
    <name type="scientific">Thalassovita mediterranea</name>
    <dbReference type="NCBI Taxonomy" id="340021"/>
    <lineage>
        <taxon>Bacteria</taxon>
        <taxon>Pseudomonadati</taxon>
        <taxon>Pseudomonadota</taxon>
        <taxon>Alphaproteobacteria</taxon>
        <taxon>Rhodobacterales</taxon>
        <taxon>Roseobacteraceae</taxon>
        <taxon>Thalassovita</taxon>
    </lineage>
</organism>
<evidence type="ECO:0000256" key="10">
    <source>
        <dbReference type="ARBA" id="ARBA00022989"/>
    </source>
</evidence>
<dbReference type="Proteomes" id="UP000051681">
    <property type="component" value="Unassembled WGS sequence"/>
</dbReference>